<gene>
    <name evidence="3" type="ORF">GOP47_0025366</name>
</gene>
<dbReference type="AlphaFoldDB" id="A0A9D4Z3I7"/>
<evidence type="ECO:0000313" key="3">
    <source>
        <dbReference type="EMBL" id="KAI5059047.1"/>
    </source>
</evidence>
<feature type="region of interest" description="Disordered" evidence="1">
    <location>
        <begin position="203"/>
        <end position="253"/>
    </location>
</feature>
<evidence type="ECO:0000256" key="1">
    <source>
        <dbReference type="SAM" id="MobiDB-lite"/>
    </source>
</evidence>
<protein>
    <recommendedName>
        <fullName evidence="2">Protein kinase domain-containing protein</fullName>
    </recommendedName>
</protein>
<dbReference type="SUPFAM" id="SSF56112">
    <property type="entry name" value="Protein kinase-like (PK-like)"/>
    <property type="match status" value="1"/>
</dbReference>
<name>A0A9D4Z3I7_ADICA</name>
<accession>A0A9D4Z3I7</accession>
<dbReference type="InterPro" id="IPR052396">
    <property type="entry name" value="Meiotic_Drive_Suppr_Kinase"/>
</dbReference>
<dbReference type="Gene3D" id="1.10.510.10">
    <property type="entry name" value="Transferase(Phosphotransferase) domain 1"/>
    <property type="match status" value="1"/>
</dbReference>
<keyword evidence="4" id="KW-1185">Reference proteome</keyword>
<dbReference type="EMBL" id="JABFUD020000025">
    <property type="protein sequence ID" value="KAI5059047.1"/>
    <property type="molecule type" value="Genomic_DNA"/>
</dbReference>
<organism evidence="3 4">
    <name type="scientific">Adiantum capillus-veneris</name>
    <name type="common">Maidenhair fern</name>
    <dbReference type="NCBI Taxonomy" id="13818"/>
    <lineage>
        <taxon>Eukaryota</taxon>
        <taxon>Viridiplantae</taxon>
        <taxon>Streptophyta</taxon>
        <taxon>Embryophyta</taxon>
        <taxon>Tracheophyta</taxon>
        <taxon>Polypodiopsida</taxon>
        <taxon>Polypodiidae</taxon>
        <taxon>Polypodiales</taxon>
        <taxon>Pteridineae</taxon>
        <taxon>Pteridaceae</taxon>
        <taxon>Vittarioideae</taxon>
        <taxon>Adiantum</taxon>
    </lineage>
</organism>
<sequence length="606" mass="69445">MEKRMLKTNEETTSNYYYYYSSVRTLPARLLFAHPTLPTSAHAACLTPFRSSIKIGWWSAKLWNARLGKVESLALGAKSQEDCIRTSGKPLWWLQISQMSWRKAFVKKVMEFWESVKGTLQYVEVDSSAYPRQGYHYSHCDGLRDESEVRGACRRTIFDCVNKAAGKLKFNAIINAASSSKVTRSAVDYAAFVLKKKKLNHSQGQSEDEFEEESSSSDESFEDEEEVESSEEESSEDEEEAASEIEDEEKEEEGVLIPIEIKGIWQLFLKRGRHLCDMFEMGGRERKKIINALSQIYYYMVVEEVQYGALTSKEQHVFFFRTADPNDKTLYVSKTFEAKDKNPTVKQCYLYMLWRAKDGDVVNASQVPITQPSQKWVLPRNIVMFDQALEARGRQGRTSEVRHEAMGRAEAIIDDGRDVALKWLSHLSEFRLESLNLGKVIKRGSTCIVRCGVIDGVDVVVKMFEFFESIKYLPHFKTEIDAYEKLASLQDEIIPQLVCFGTVWGGTVGFIATKREGCSLKGIDPSSLHKLTAALKEIHKHGVLHNDVHLENIVYSEPACRLHTFKIVDFGNSVLFPNRSDLEKEHANFISLLRKEVQRSRKRQRY</sequence>
<dbReference type="PANTHER" id="PTHR37171:SF1">
    <property type="entry name" value="SERINE_THREONINE-PROTEIN KINASE YRZF-RELATED"/>
    <property type="match status" value="1"/>
</dbReference>
<comment type="caution">
    <text evidence="3">The sequence shown here is derived from an EMBL/GenBank/DDBJ whole genome shotgun (WGS) entry which is preliminary data.</text>
</comment>
<dbReference type="InterPro" id="IPR000719">
    <property type="entry name" value="Prot_kinase_dom"/>
</dbReference>
<dbReference type="PROSITE" id="PS50011">
    <property type="entry name" value="PROTEIN_KINASE_DOM"/>
    <property type="match status" value="1"/>
</dbReference>
<evidence type="ECO:0000259" key="2">
    <source>
        <dbReference type="PROSITE" id="PS50011"/>
    </source>
</evidence>
<proteinExistence type="predicted"/>
<dbReference type="InterPro" id="IPR011009">
    <property type="entry name" value="Kinase-like_dom_sf"/>
</dbReference>
<feature type="domain" description="Protein kinase" evidence="2">
    <location>
        <begin position="384"/>
        <end position="606"/>
    </location>
</feature>
<dbReference type="Proteomes" id="UP000886520">
    <property type="component" value="Chromosome 25"/>
</dbReference>
<dbReference type="GO" id="GO:0005524">
    <property type="term" value="F:ATP binding"/>
    <property type="evidence" value="ECO:0007669"/>
    <property type="project" value="InterPro"/>
</dbReference>
<reference evidence="3" key="1">
    <citation type="submission" date="2021-01" db="EMBL/GenBank/DDBJ databases">
        <title>Adiantum capillus-veneris genome.</title>
        <authorList>
            <person name="Fang Y."/>
            <person name="Liao Q."/>
        </authorList>
    </citation>
    <scope>NUCLEOTIDE SEQUENCE</scope>
    <source>
        <strain evidence="3">H3</strain>
        <tissue evidence="3">Leaf</tissue>
    </source>
</reference>
<dbReference type="GO" id="GO:0004672">
    <property type="term" value="F:protein kinase activity"/>
    <property type="evidence" value="ECO:0007669"/>
    <property type="project" value="InterPro"/>
</dbReference>
<dbReference type="OrthoDB" id="2156052at2759"/>
<dbReference type="PANTHER" id="PTHR37171">
    <property type="entry name" value="SERINE/THREONINE-PROTEIN KINASE YRZF-RELATED"/>
    <property type="match status" value="1"/>
</dbReference>
<feature type="compositionally biased region" description="Acidic residues" evidence="1">
    <location>
        <begin position="206"/>
        <end position="253"/>
    </location>
</feature>
<evidence type="ECO:0000313" key="4">
    <source>
        <dbReference type="Proteomes" id="UP000886520"/>
    </source>
</evidence>